<evidence type="ECO:0008006" key="3">
    <source>
        <dbReference type="Google" id="ProtNLM"/>
    </source>
</evidence>
<dbReference type="Proteomes" id="UP001529340">
    <property type="component" value="Unassembled WGS sequence"/>
</dbReference>
<sequence length="143" mass="16766">MPLDGYSSLCEERQPVIVSRDAKGRREHRALNMDACLVTQYRIDGDVIRDASIRCDFLVMNDDRRDAYLIELKGSDIDPALDQLEATAARFQTELREYRVRYRLVCSRVKTQAMHSTKYKKFMKKHKADKAFICKENQIEEMI</sequence>
<comment type="caution">
    <text evidence="1">The sequence shown here is derived from an EMBL/GenBank/DDBJ whole genome shotgun (WGS) entry which is preliminary data.</text>
</comment>
<protein>
    <recommendedName>
        <fullName evidence="3">TnsA endonuclease N-terminal domain-containing protein</fullName>
    </recommendedName>
</protein>
<gene>
    <name evidence="1" type="ORF">QUV96_00455</name>
</gene>
<dbReference type="RefSeq" id="WP_289606577.1">
    <property type="nucleotide sequence ID" value="NZ_JAUDCG010000002.1"/>
</dbReference>
<name>A0ABT7U8Y6_9FIRM</name>
<organism evidence="1 2">
    <name type="scientific">Amedibacillus dolichus</name>
    <dbReference type="NCBI Taxonomy" id="31971"/>
    <lineage>
        <taxon>Bacteria</taxon>
        <taxon>Bacillati</taxon>
        <taxon>Bacillota</taxon>
        <taxon>Erysipelotrichia</taxon>
        <taxon>Erysipelotrichales</taxon>
        <taxon>Erysipelotrichaceae</taxon>
        <taxon>Amedibacillus</taxon>
    </lineage>
</organism>
<evidence type="ECO:0000313" key="2">
    <source>
        <dbReference type="Proteomes" id="UP001529340"/>
    </source>
</evidence>
<reference evidence="1 2" key="3">
    <citation type="submission" date="2023-06" db="EMBL/GenBank/DDBJ databases">
        <authorList>
            <person name="Zeman M."/>
            <person name="Kubasova T."/>
            <person name="Jahodarova E."/>
            <person name="Nykrynova M."/>
            <person name="Rychlik I."/>
        </authorList>
    </citation>
    <scope>NUCLEOTIDE SEQUENCE [LARGE SCALE GENOMIC DNA]</scope>
    <source>
        <strain evidence="1 2">ET39</strain>
    </source>
</reference>
<proteinExistence type="predicted"/>
<dbReference type="EMBL" id="JAUDCG010000002">
    <property type="protein sequence ID" value="MDM8156104.1"/>
    <property type="molecule type" value="Genomic_DNA"/>
</dbReference>
<keyword evidence="2" id="KW-1185">Reference proteome</keyword>
<reference evidence="2" key="2">
    <citation type="submission" date="2023-06" db="EMBL/GenBank/DDBJ databases">
        <title>Identification and characterization of horizontal gene transfer across gut microbiota members of farm animals based on homology search.</title>
        <authorList>
            <person name="Zeman M."/>
            <person name="Kubasova T."/>
            <person name="Jahodarova E."/>
            <person name="Nykrynova M."/>
            <person name="Rychlik I."/>
        </authorList>
    </citation>
    <scope>NUCLEOTIDE SEQUENCE [LARGE SCALE GENOMIC DNA]</scope>
    <source>
        <strain evidence="2">ET39</strain>
    </source>
</reference>
<reference evidence="1 2" key="1">
    <citation type="submission" date="2023-06" db="EMBL/GenBank/DDBJ databases">
        <title>Identification and characterization of horizontal gene transfer across gut microbiota members of farm animals based on homology search.</title>
        <authorList>
            <person name="Schwarzerova J."/>
            <person name="Nykrynova M."/>
            <person name="Jureckova K."/>
            <person name="Cejkova D."/>
            <person name="Rychlik I."/>
        </authorList>
    </citation>
    <scope>NUCLEOTIDE SEQUENCE [LARGE SCALE GENOMIC DNA]</scope>
    <source>
        <strain evidence="1 2">ET39</strain>
    </source>
</reference>
<evidence type="ECO:0000313" key="1">
    <source>
        <dbReference type="EMBL" id="MDM8156104.1"/>
    </source>
</evidence>
<accession>A0ABT7U8Y6</accession>